<feature type="compositionally biased region" description="Basic residues" evidence="1">
    <location>
        <begin position="131"/>
        <end position="160"/>
    </location>
</feature>
<dbReference type="AlphaFoldDB" id="A0A9W4GT98"/>
<organism evidence="2 3">
    <name type="scientific">Actinacidiphila cocklensis</name>
    <dbReference type="NCBI Taxonomy" id="887465"/>
    <lineage>
        <taxon>Bacteria</taxon>
        <taxon>Bacillati</taxon>
        <taxon>Actinomycetota</taxon>
        <taxon>Actinomycetes</taxon>
        <taxon>Kitasatosporales</taxon>
        <taxon>Streptomycetaceae</taxon>
        <taxon>Actinacidiphila</taxon>
    </lineage>
</organism>
<feature type="compositionally biased region" description="Basic residues" evidence="1">
    <location>
        <begin position="590"/>
        <end position="602"/>
    </location>
</feature>
<reference evidence="2" key="1">
    <citation type="submission" date="2021-05" db="EMBL/GenBank/DDBJ databases">
        <authorList>
            <person name="Arsene-Ploetze F."/>
        </authorList>
    </citation>
    <scope>NUCLEOTIDE SEQUENCE</scope>
    <source>
        <strain evidence="2">DSM 42138</strain>
    </source>
</reference>
<feature type="compositionally biased region" description="Basic and acidic residues" evidence="1">
    <location>
        <begin position="438"/>
        <end position="464"/>
    </location>
</feature>
<feature type="compositionally biased region" description="Basic residues" evidence="1">
    <location>
        <begin position="537"/>
        <end position="546"/>
    </location>
</feature>
<dbReference type="EMBL" id="CAJSLV010000063">
    <property type="protein sequence ID" value="CAG6395573.1"/>
    <property type="molecule type" value="Genomic_DNA"/>
</dbReference>
<comment type="caution">
    <text evidence="2">The sequence shown here is derived from an EMBL/GenBank/DDBJ whole genome shotgun (WGS) entry which is preliminary data.</text>
</comment>
<protein>
    <submittedName>
        <fullName evidence="2">Uncharacterized protein</fullName>
    </submittedName>
</protein>
<feature type="compositionally biased region" description="Basic and acidic residues" evidence="1">
    <location>
        <begin position="414"/>
        <end position="429"/>
    </location>
</feature>
<evidence type="ECO:0000313" key="3">
    <source>
        <dbReference type="Proteomes" id="UP001152519"/>
    </source>
</evidence>
<feature type="region of interest" description="Disordered" evidence="1">
    <location>
        <begin position="1"/>
        <end position="79"/>
    </location>
</feature>
<proteinExistence type="predicted"/>
<feature type="compositionally biased region" description="Gly residues" evidence="1">
    <location>
        <begin position="349"/>
        <end position="360"/>
    </location>
</feature>
<evidence type="ECO:0000313" key="2">
    <source>
        <dbReference type="EMBL" id="CAG6395573.1"/>
    </source>
</evidence>
<accession>A0A9W4GT98</accession>
<evidence type="ECO:0000256" key="1">
    <source>
        <dbReference type="SAM" id="MobiDB-lite"/>
    </source>
</evidence>
<feature type="compositionally biased region" description="Basic residues" evidence="1">
    <location>
        <begin position="361"/>
        <end position="380"/>
    </location>
</feature>
<name>A0A9W4GT98_9ACTN</name>
<feature type="compositionally biased region" description="Basic and acidic residues" evidence="1">
    <location>
        <begin position="193"/>
        <end position="208"/>
    </location>
</feature>
<keyword evidence="3" id="KW-1185">Reference proteome</keyword>
<feature type="region of interest" description="Disordered" evidence="1">
    <location>
        <begin position="299"/>
        <end position="616"/>
    </location>
</feature>
<feature type="compositionally biased region" description="Low complexity" evidence="1">
    <location>
        <begin position="305"/>
        <end position="316"/>
    </location>
</feature>
<feature type="compositionally biased region" description="Basic residues" evidence="1">
    <location>
        <begin position="1"/>
        <end position="14"/>
    </location>
</feature>
<sequence>MRKVPARSGARRARPPLQSVAGAPPTPPHQHCGGVKHDARVGKRPADRAGLRPGGAGGLGPGGEARRARRVPVHPGGLPVDVHRTALDDAPVRRLRHRLGVQRALQAADRQRHHGPVGRLRPAHPDGPRLGRAHRARRGRQGRRRHRLDRRHAGALRRHPAGQGVHVDDDQRARRAAAAALPARRRGAGSVRRPADRHDPERRAEGVHRAGHVHLPAEAVAAADRGHLRVLQGRDPEVEHHFDLRLPHGGSRRLTGAGDRLHARRRNRIRAHRGRRRYGCGRFRSAAVVLLRVAHHDPGGGREIPGGPADLGAGDARGVRREESQVADAAFPHPDRGCAAHRAAARGQPGAGRRPGPGGGARRHPVAAHQLLRRGHRAAHRQVGQARAAHPAGAGLRDRRDRHRGPVRGQLRGGEADRRGRGGHRRADGQGRGAGRRRVGDRARLPEGRDRAERVPHRPGDRRGRAGGGRRQPLQARRRGAVRAAAGGPGDRGAAGGQARRATGGPRPGRGGRRPGRAAEGGRGQRQRPLPDEGRAARPRHGRRGVQRAARGVGHLRADRRLLTLRAPRGRGRRAVHRPPRPPRGSALHRQVHQPGRARRRPAWPGTCGLIRVRPS</sequence>
<feature type="compositionally biased region" description="Basic and acidic residues" evidence="1">
    <location>
        <begin position="35"/>
        <end position="50"/>
    </location>
</feature>
<dbReference type="Proteomes" id="UP001152519">
    <property type="component" value="Unassembled WGS sequence"/>
</dbReference>
<feature type="region of interest" description="Disordered" evidence="1">
    <location>
        <begin position="106"/>
        <end position="213"/>
    </location>
</feature>
<feature type="compositionally biased region" description="Basic residues" evidence="1">
    <location>
        <begin position="568"/>
        <end position="581"/>
    </location>
</feature>
<feature type="compositionally biased region" description="Gly residues" evidence="1">
    <location>
        <begin position="52"/>
        <end position="63"/>
    </location>
</feature>
<feature type="compositionally biased region" description="Gly residues" evidence="1">
    <location>
        <begin position="487"/>
        <end position="496"/>
    </location>
</feature>
<gene>
    <name evidence="2" type="ORF">SCOCK_330084</name>
</gene>